<dbReference type="EMBL" id="JACGWN010000007">
    <property type="protein sequence ID" value="KAL0443914.1"/>
    <property type="molecule type" value="Genomic_DNA"/>
</dbReference>
<feature type="compositionally biased region" description="Polar residues" evidence="1">
    <location>
        <begin position="205"/>
        <end position="217"/>
    </location>
</feature>
<feature type="region of interest" description="Disordered" evidence="1">
    <location>
        <begin position="202"/>
        <end position="254"/>
    </location>
</feature>
<evidence type="ECO:0000313" key="2">
    <source>
        <dbReference type="EMBL" id="KAL0443914.1"/>
    </source>
</evidence>
<name>A0AAW2WPK3_9LAMI</name>
<sequence length="306" mass="34711">MGWGESEVDWINRALRLTEDEEDGGIIADGLWKADDNNNILFLVGRLLSQRLQTLKDYVIQLRKALEGCPWSFNKNILILNGIGNKENPMSVDLNWCDFYMHIHALPLNRKNLGIVNHIGNKLGIFRDMEMDESGRGWGTLLRIRVAINVNNLLKRALKIPKYCESRFAKKFSDSGTETLYGSWLRAPLPIRMRQKLSDLHTGPVHSQTHNQHSSGTKRGAAILGDFNPHAGDRTRASQGRDNTNESEQAHNDIRSRAYGKLLVGLKANINHTPNEIAHQILRNLSIQTITRVLDWEGRNLLLNRG</sequence>
<gene>
    <name evidence="2" type="ORF">Slati_2114100</name>
</gene>
<reference evidence="2" key="2">
    <citation type="journal article" date="2024" name="Plant">
        <title>Genomic evolution and insights into agronomic trait innovations of Sesamum species.</title>
        <authorList>
            <person name="Miao H."/>
            <person name="Wang L."/>
            <person name="Qu L."/>
            <person name="Liu H."/>
            <person name="Sun Y."/>
            <person name="Le M."/>
            <person name="Wang Q."/>
            <person name="Wei S."/>
            <person name="Zheng Y."/>
            <person name="Lin W."/>
            <person name="Duan Y."/>
            <person name="Cao H."/>
            <person name="Xiong S."/>
            <person name="Wang X."/>
            <person name="Wei L."/>
            <person name="Li C."/>
            <person name="Ma Q."/>
            <person name="Ju M."/>
            <person name="Zhao R."/>
            <person name="Li G."/>
            <person name="Mu C."/>
            <person name="Tian Q."/>
            <person name="Mei H."/>
            <person name="Zhang T."/>
            <person name="Gao T."/>
            <person name="Zhang H."/>
        </authorList>
    </citation>
    <scope>NUCLEOTIDE SEQUENCE</scope>
    <source>
        <strain evidence="2">KEN1</strain>
    </source>
</reference>
<evidence type="ECO:0000256" key="1">
    <source>
        <dbReference type="SAM" id="MobiDB-lite"/>
    </source>
</evidence>
<comment type="caution">
    <text evidence="2">The sequence shown here is derived from an EMBL/GenBank/DDBJ whole genome shotgun (WGS) entry which is preliminary data.</text>
</comment>
<proteinExistence type="predicted"/>
<dbReference type="AlphaFoldDB" id="A0AAW2WPK3"/>
<organism evidence="2">
    <name type="scientific">Sesamum latifolium</name>
    <dbReference type="NCBI Taxonomy" id="2727402"/>
    <lineage>
        <taxon>Eukaryota</taxon>
        <taxon>Viridiplantae</taxon>
        <taxon>Streptophyta</taxon>
        <taxon>Embryophyta</taxon>
        <taxon>Tracheophyta</taxon>
        <taxon>Spermatophyta</taxon>
        <taxon>Magnoliopsida</taxon>
        <taxon>eudicotyledons</taxon>
        <taxon>Gunneridae</taxon>
        <taxon>Pentapetalae</taxon>
        <taxon>asterids</taxon>
        <taxon>lamiids</taxon>
        <taxon>Lamiales</taxon>
        <taxon>Pedaliaceae</taxon>
        <taxon>Sesamum</taxon>
    </lineage>
</organism>
<reference evidence="2" key="1">
    <citation type="submission" date="2020-06" db="EMBL/GenBank/DDBJ databases">
        <authorList>
            <person name="Li T."/>
            <person name="Hu X."/>
            <person name="Zhang T."/>
            <person name="Song X."/>
            <person name="Zhang H."/>
            <person name="Dai N."/>
            <person name="Sheng W."/>
            <person name="Hou X."/>
            <person name="Wei L."/>
        </authorList>
    </citation>
    <scope>NUCLEOTIDE SEQUENCE</scope>
    <source>
        <strain evidence="2">KEN1</strain>
        <tissue evidence="2">Leaf</tissue>
    </source>
</reference>
<accession>A0AAW2WPK3</accession>
<protein>
    <submittedName>
        <fullName evidence="2">Uncharacterized protein</fullName>
    </submittedName>
</protein>